<keyword evidence="3" id="KW-1185">Reference proteome</keyword>
<keyword evidence="1" id="KW-0812">Transmembrane</keyword>
<dbReference type="RefSeq" id="WP_116888962.1">
    <property type="nucleotide sequence ID" value="NZ_CP031641.1"/>
</dbReference>
<dbReference type="EMBL" id="CP031641">
    <property type="protein sequence ID" value="AXO89626.1"/>
    <property type="molecule type" value="Genomic_DNA"/>
</dbReference>
<dbReference type="Proteomes" id="UP000258127">
    <property type="component" value="Chromosome"/>
</dbReference>
<proteinExistence type="predicted"/>
<accession>A0AAI8PCM9</accession>
<dbReference type="InterPro" id="IPR030927">
    <property type="entry name" value="T2SS_GspM_XcpZ"/>
</dbReference>
<protein>
    <submittedName>
        <fullName evidence="2">Type II secretion system protein GspM</fullName>
    </submittedName>
</protein>
<evidence type="ECO:0000256" key="1">
    <source>
        <dbReference type="SAM" id="Phobius"/>
    </source>
</evidence>
<sequence length="128" mass="14577">MSLTFTRGQRLLFAWLLIGLLVSVLLVREGLARWAELRQWRALAESAVRLQHGPPMGLDALRQSAESRAISLCEIEPQDGDWRVRGNVDDAQPLLAWLQALQAEGVQPLQWGLEQDGKRLRFDLRLRP</sequence>
<evidence type="ECO:0000313" key="2">
    <source>
        <dbReference type="EMBL" id="AXO89626.1"/>
    </source>
</evidence>
<feature type="transmembrane region" description="Helical" evidence="1">
    <location>
        <begin position="12"/>
        <end position="31"/>
    </location>
</feature>
<dbReference type="AlphaFoldDB" id="A0AAI8PCM9"/>
<dbReference type="NCBIfam" id="TIGR04412">
    <property type="entry name" value="T2SS_GspM_XcpZ"/>
    <property type="match status" value="1"/>
</dbReference>
<reference evidence="2 3" key="1">
    <citation type="submission" date="2018-08" db="EMBL/GenBank/DDBJ databases">
        <authorList>
            <person name="Lee Y."/>
            <person name="Kakembo D."/>
        </authorList>
    </citation>
    <scope>NUCLEOTIDE SEQUENCE [LARGE SCALE GENOMIC DNA]</scope>
    <source>
        <strain evidence="2 3">JBCS1880</strain>
    </source>
</reference>
<gene>
    <name evidence="2" type="primary">gspM</name>
    <name evidence="2" type="ORF">DZC75_17035</name>
</gene>
<organism evidence="2 3">
    <name type="scientific">Pseudomonas parafulva</name>
    <dbReference type="NCBI Taxonomy" id="157782"/>
    <lineage>
        <taxon>Bacteria</taxon>
        <taxon>Pseudomonadati</taxon>
        <taxon>Pseudomonadota</taxon>
        <taxon>Gammaproteobacteria</taxon>
        <taxon>Pseudomonadales</taxon>
        <taxon>Pseudomonadaceae</taxon>
        <taxon>Pseudomonas</taxon>
    </lineage>
</organism>
<keyword evidence="1" id="KW-0472">Membrane</keyword>
<evidence type="ECO:0000313" key="3">
    <source>
        <dbReference type="Proteomes" id="UP000258127"/>
    </source>
</evidence>
<keyword evidence="1" id="KW-1133">Transmembrane helix</keyword>
<name>A0AAI8PCM9_9PSED</name>